<dbReference type="AlphaFoldDB" id="A0A5C6TT94"/>
<dbReference type="Gene3D" id="2.40.10.220">
    <property type="entry name" value="predicted glycosyltransferase like domains"/>
    <property type="match status" value="1"/>
</dbReference>
<evidence type="ECO:0000313" key="2">
    <source>
        <dbReference type="EMBL" id="TXC63652.1"/>
    </source>
</evidence>
<dbReference type="GO" id="GO:0035438">
    <property type="term" value="F:cyclic-di-GMP binding"/>
    <property type="evidence" value="ECO:0007669"/>
    <property type="project" value="InterPro"/>
</dbReference>
<dbReference type="Proteomes" id="UP000321249">
    <property type="component" value="Unassembled WGS sequence"/>
</dbReference>
<proteinExistence type="predicted"/>
<dbReference type="Pfam" id="PF07238">
    <property type="entry name" value="PilZ"/>
    <property type="match status" value="1"/>
</dbReference>
<name>A0A5C6TT94_9SPHN</name>
<keyword evidence="3" id="KW-1185">Reference proteome</keyword>
<reference evidence="2 3" key="1">
    <citation type="journal article" date="2015" name="J. Microbiol.">
        <title>Sphingosinicella ginsenosidimutans sp. nov., with ginsenoside converting activity.</title>
        <authorList>
            <person name="Kim J.K."/>
            <person name="Kang M.S."/>
            <person name="Park S.C."/>
            <person name="Kim K.M."/>
            <person name="Choi K."/>
            <person name="Yoon M.H."/>
            <person name="Im W.T."/>
        </authorList>
    </citation>
    <scope>NUCLEOTIDE SEQUENCE [LARGE SCALE GENOMIC DNA]</scope>
    <source>
        <strain evidence="2 3">BS-11</strain>
    </source>
</reference>
<dbReference type="SUPFAM" id="SSF141371">
    <property type="entry name" value="PilZ domain-like"/>
    <property type="match status" value="1"/>
</dbReference>
<comment type="caution">
    <text evidence="2">The sequence shown here is derived from an EMBL/GenBank/DDBJ whole genome shotgun (WGS) entry which is preliminary data.</text>
</comment>
<gene>
    <name evidence="2" type="ORF">FRZ32_08250</name>
</gene>
<dbReference type="InterPro" id="IPR009875">
    <property type="entry name" value="PilZ_domain"/>
</dbReference>
<evidence type="ECO:0000259" key="1">
    <source>
        <dbReference type="Pfam" id="PF07238"/>
    </source>
</evidence>
<protein>
    <submittedName>
        <fullName evidence="2">PilZ domain-containing protein</fullName>
    </submittedName>
</protein>
<organism evidence="2 3">
    <name type="scientific">Allosphingosinicella ginsenosidimutans</name>
    <dbReference type="NCBI Taxonomy" id="1176539"/>
    <lineage>
        <taxon>Bacteria</taxon>
        <taxon>Pseudomonadati</taxon>
        <taxon>Pseudomonadota</taxon>
        <taxon>Alphaproteobacteria</taxon>
        <taxon>Sphingomonadales</taxon>
        <taxon>Sphingomonadaceae</taxon>
        <taxon>Allosphingosinicella</taxon>
    </lineage>
</organism>
<accession>A0A5C6TT94</accession>
<dbReference type="EMBL" id="VOQQ01000001">
    <property type="protein sequence ID" value="TXC63652.1"/>
    <property type="molecule type" value="Genomic_DNA"/>
</dbReference>
<feature type="domain" description="PilZ" evidence="1">
    <location>
        <begin position="37"/>
        <end position="118"/>
    </location>
</feature>
<sequence>MPVVYQMLVPMGLAFAPKEQGAAMGVETFGAKMDTGQRATRRARVLLAAKLRMPGGEVAARLRDLSPKGALIECTATPRPGTEVVFIRGGTEIQARVAWAAAGRIGLEFDHLIDAQEMLVQLRKGPKGDDRYRAPAPSQHGIGPAQLRLAKAWGVTVGLSVPEAVQPRRRRP</sequence>
<evidence type="ECO:0000313" key="3">
    <source>
        <dbReference type="Proteomes" id="UP000321249"/>
    </source>
</evidence>